<dbReference type="EMBL" id="BRXS01000005">
    <property type="protein sequence ID" value="GLC26623.1"/>
    <property type="molecule type" value="Genomic_DNA"/>
</dbReference>
<dbReference type="PANTHER" id="PTHR43086:SF3">
    <property type="entry name" value="NADP-DEPENDENT 3-HYDROXY ACID DEHYDROGENASE YDFG"/>
    <property type="match status" value="1"/>
</dbReference>
<keyword evidence="5" id="KW-1185">Reference proteome</keyword>
<keyword evidence="2" id="KW-0560">Oxidoreductase</keyword>
<comment type="similarity">
    <text evidence="1 3">Belongs to the short-chain dehydrogenases/reductases (SDR) family.</text>
</comment>
<dbReference type="PRINTS" id="PR00081">
    <property type="entry name" value="GDHRDH"/>
</dbReference>
<accession>A0AA37VBM7</accession>
<comment type="caution">
    <text evidence="4">The sequence shown here is derived from an EMBL/GenBank/DDBJ whole genome shotgun (WGS) entry which is preliminary data.</text>
</comment>
<dbReference type="Pfam" id="PF00106">
    <property type="entry name" value="adh_short"/>
    <property type="match status" value="1"/>
</dbReference>
<evidence type="ECO:0000313" key="5">
    <source>
        <dbReference type="Proteomes" id="UP001161325"/>
    </source>
</evidence>
<evidence type="ECO:0000256" key="1">
    <source>
        <dbReference type="ARBA" id="ARBA00006484"/>
    </source>
</evidence>
<protein>
    <submittedName>
        <fullName evidence="4">Dehydrogenase</fullName>
    </submittedName>
</protein>
<dbReference type="Gene3D" id="3.40.50.720">
    <property type="entry name" value="NAD(P)-binding Rossmann-like Domain"/>
    <property type="match status" value="1"/>
</dbReference>
<dbReference type="RefSeq" id="WP_284351080.1">
    <property type="nucleotide sequence ID" value="NZ_BRXS01000005.1"/>
</dbReference>
<organism evidence="4 5">
    <name type="scientific">Roseisolibacter agri</name>
    <dbReference type="NCBI Taxonomy" id="2014610"/>
    <lineage>
        <taxon>Bacteria</taxon>
        <taxon>Pseudomonadati</taxon>
        <taxon>Gemmatimonadota</taxon>
        <taxon>Gemmatimonadia</taxon>
        <taxon>Gemmatimonadales</taxon>
        <taxon>Gemmatimonadaceae</taxon>
        <taxon>Roseisolibacter</taxon>
    </lineage>
</organism>
<evidence type="ECO:0000313" key="4">
    <source>
        <dbReference type="EMBL" id="GLC26623.1"/>
    </source>
</evidence>
<evidence type="ECO:0000256" key="2">
    <source>
        <dbReference type="ARBA" id="ARBA00023002"/>
    </source>
</evidence>
<dbReference type="PANTHER" id="PTHR43086">
    <property type="entry name" value="VERY-LONG-CHAIN 3-OXOOACYL-COA REDUCTASE"/>
    <property type="match status" value="1"/>
</dbReference>
<dbReference type="GO" id="GO:0016491">
    <property type="term" value="F:oxidoreductase activity"/>
    <property type="evidence" value="ECO:0007669"/>
    <property type="project" value="UniProtKB-KW"/>
</dbReference>
<dbReference type="PRINTS" id="PR00080">
    <property type="entry name" value="SDRFAMILY"/>
</dbReference>
<dbReference type="Proteomes" id="UP001161325">
    <property type="component" value="Unassembled WGS sequence"/>
</dbReference>
<dbReference type="InterPro" id="IPR036291">
    <property type="entry name" value="NAD(P)-bd_dom_sf"/>
</dbReference>
<sequence length="265" mass="27594">MPATAASRPLAVVTGPTAGIGREFAERLAARGHDLLLVSRDAARLHEVADALAAAHGVRAEVAAHDLTDPAEVEALAAALAARPRVDVLVNNAGFGTLGTLARTDPARQAAMIQLHCATPLRLAQAVLPGMTARAAGLIVNVCSVAAFLTGPGNATYSGTKAFLRLATDGLSAELQGTGVRVQALCPGFTRTEFHDRMGFAPTNIPRPLWMSVAAVVDASLRAADRGGPVTVIPGLRYKVLVAGWRLLPLRIASFLTRQGPRVRA</sequence>
<gene>
    <name evidence="4" type="ORF">rosag_31360</name>
</gene>
<dbReference type="PIRSF" id="PIRSF000126">
    <property type="entry name" value="11-beta-HSD1"/>
    <property type="match status" value="1"/>
</dbReference>
<evidence type="ECO:0000256" key="3">
    <source>
        <dbReference type="RuleBase" id="RU000363"/>
    </source>
</evidence>
<name>A0AA37VBM7_9BACT</name>
<proteinExistence type="inferred from homology"/>
<reference evidence="4" key="1">
    <citation type="submission" date="2022-08" db="EMBL/GenBank/DDBJ databases">
        <title>Draft genome sequencing of Roseisolibacter agri AW1220.</title>
        <authorList>
            <person name="Tobiishi Y."/>
            <person name="Tonouchi A."/>
        </authorList>
    </citation>
    <scope>NUCLEOTIDE SEQUENCE</scope>
    <source>
        <strain evidence="4">AW1220</strain>
    </source>
</reference>
<dbReference type="SUPFAM" id="SSF51735">
    <property type="entry name" value="NAD(P)-binding Rossmann-fold domains"/>
    <property type="match status" value="1"/>
</dbReference>
<dbReference type="AlphaFoldDB" id="A0AA37VBM7"/>
<dbReference type="InterPro" id="IPR002347">
    <property type="entry name" value="SDR_fam"/>
</dbReference>